<comment type="caution">
    <text evidence="1">The sequence shown here is derived from an EMBL/GenBank/DDBJ whole genome shotgun (WGS) entry which is preliminary data.</text>
</comment>
<reference evidence="1 2" key="1">
    <citation type="submission" date="2023-06" db="EMBL/GenBank/DDBJ databases">
        <title>Campylobacter magnum sp. nov., isolated from cecal contents of domestic pigs (Sus scrofa domesticus).</title>
        <authorList>
            <person name="Papic B."/>
            <person name="Gruntar I."/>
        </authorList>
    </citation>
    <scope>NUCLEOTIDE SEQUENCE [LARGE SCALE GENOMIC DNA]</scope>
    <source>
        <strain evidence="2">34484-21</strain>
    </source>
</reference>
<dbReference type="EMBL" id="JAULJQ010000002">
    <property type="protein sequence ID" value="MDO2408898.1"/>
    <property type="molecule type" value="Genomic_DNA"/>
</dbReference>
<accession>A0ABT8T834</accession>
<name>A0ABT8T834_9BACT</name>
<dbReference type="InterPro" id="IPR021353">
    <property type="entry name" value="DUF2972"/>
</dbReference>
<proteinExistence type="predicted"/>
<organism evidence="1 2">
    <name type="scientific">Campylobacter magnus</name>
    <dbReference type="NCBI Taxonomy" id="3026462"/>
    <lineage>
        <taxon>Bacteria</taxon>
        <taxon>Pseudomonadati</taxon>
        <taxon>Campylobacterota</taxon>
        <taxon>Epsilonproteobacteria</taxon>
        <taxon>Campylobacterales</taxon>
        <taxon>Campylobacteraceae</taxon>
        <taxon>Campylobacter</taxon>
    </lineage>
</organism>
<evidence type="ECO:0000313" key="2">
    <source>
        <dbReference type="Proteomes" id="UP001171111"/>
    </source>
</evidence>
<sequence>MTTEEILQIGKVERNDENIAIIERFKEQISSWLKSEKFQQIAEGGGSSTYAALPYPPLLDPASINYETSDIKLCWCLNLPLPPFYDFMIFGSHAVSLHSGVPAFLKLCNCGAVGRQGEKESFRIYEQFFTQLKAQKAAKDKGKIKKIALIVSDLALDSQNDKLYSLMPARHAINIVRDPISNIKGLCNLALQRCANDEADFSELDASDEFVARTKRRAIKQLCFSLNDEPSKTLSELIWYVSGHDGEQVTHELAPTPAAVEFWMREIHQAFHDGIFTRMLVRLSEIHTLQTKDFLGQNALDTMRTLAAKFGFDEPKSEQEWLFKERVSDYKYFLPAPIMLNPSALNAKDGKAVMADEKDIMVLWLTSVFRTDDSRKDITKHFDLPEFFRVETDPATAYRLLTSHMASKVKLYIKDLAAAIIEQSKKERAKFISEADILEYFREHEDSAEMFDGLLFQHLRRLRENEPKVLESFGFYKEFCQILAEQRQKRGDDGSRYRLVRKGDDKSYAFAKFSKEQLEAMK</sequence>
<dbReference type="Proteomes" id="UP001171111">
    <property type="component" value="Unassembled WGS sequence"/>
</dbReference>
<dbReference type="Pfam" id="PF11186">
    <property type="entry name" value="DUF2972"/>
    <property type="match status" value="1"/>
</dbReference>
<evidence type="ECO:0000313" key="1">
    <source>
        <dbReference type="EMBL" id="MDO2408898.1"/>
    </source>
</evidence>
<keyword evidence="2" id="KW-1185">Reference proteome</keyword>
<gene>
    <name evidence="1" type="ORF">Q2362_02135</name>
</gene>
<dbReference type="RefSeq" id="WP_302243665.1">
    <property type="nucleotide sequence ID" value="NZ_JAULJQ010000002.1"/>
</dbReference>
<protein>
    <submittedName>
        <fullName evidence="1">DUF2972 domain-containing protein</fullName>
    </submittedName>
</protein>